<sequence length="238" mass="25909">MLSYLRHQPRRGWRRDTPPRARPEPANPSKFETSVPPPYNVGPLTIIFFPYLSAQRNCSVHRGHLVGLKGGTQAHSTSCTTSIQVHQSATTGRGHGIPRLHQADKSKLSSWGFPLLHPGASPLSFPLLLSLLSQAIASDPSGWFLPSSHHYTHSSLPTLGPRYSPPSRLLVPPRPPVVYSPAHLFNIIGPSLLGVFIALGPGPGPGRVQSGYQSTTCSHLEGRTHSKYLHTGKVERVE</sequence>
<feature type="region of interest" description="Disordered" evidence="1">
    <location>
        <begin position="1"/>
        <end position="35"/>
    </location>
</feature>
<evidence type="ECO:0000256" key="1">
    <source>
        <dbReference type="SAM" id="MobiDB-lite"/>
    </source>
</evidence>
<reference evidence="2" key="2">
    <citation type="submission" date="2023-07" db="EMBL/GenBank/DDBJ databases">
        <authorList>
            <consortium name="Lawrence Berkeley National Laboratory"/>
            <person name="Haridas S."/>
            <person name="Hensen N."/>
            <person name="Bonometti L."/>
            <person name="Westerberg I."/>
            <person name="Brannstrom I.O."/>
            <person name="Guillou S."/>
            <person name="Cros-Aarteil S."/>
            <person name="Calhoun S."/>
            <person name="Kuo A."/>
            <person name="Mondo S."/>
            <person name="Pangilinan J."/>
            <person name="Riley R."/>
            <person name="LaButti K."/>
            <person name="Andreopoulos B."/>
            <person name="Lipzen A."/>
            <person name="Chen C."/>
            <person name="Yanf M."/>
            <person name="Daum C."/>
            <person name="Ng V."/>
            <person name="Clum A."/>
            <person name="Steindorff A."/>
            <person name="Ohm R."/>
            <person name="Martin F."/>
            <person name="Silar P."/>
            <person name="Natvig D."/>
            <person name="Lalanne C."/>
            <person name="Gautier V."/>
            <person name="Ament-velasquez S.L."/>
            <person name="Kruys A."/>
            <person name="Hutchinson M.I."/>
            <person name="Powell A.J."/>
            <person name="Barry K."/>
            <person name="Miller A.N."/>
            <person name="Grigoriev I.V."/>
            <person name="Debuchy R."/>
            <person name="Gladieux P."/>
            <person name="Thoren M.H."/>
            <person name="Johannesson H."/>
        </authorList>
    </citation>
    <scope>NUCLEOTIDE SEQUENCE</scope>
    <source>
        <strain evidence="2">FGSC 1904</strain>
    </source>
</reference>
<gene>
    <name evidence="2" type="ORF">B0T20DRAFT_176237</name>
</gene>
<organism evidence="2 3">
    <name type="scientific">Sordaria brevicollis</name>
    <dbReference type="NCBI Taxonomy" id="83679"/>
    <lineage>
        <taxon>Eukaryota</taxon>
        <taxon>Fungi</taxon>
        <taxon>Dikarya</taxon>
        <taxon>Ascomycota</taxon>
        <taxon>Pezizomycotina</taxon>
        <taxon>Sordariomycetes</taxon>
        <taxon>Sordariomycetidae</taxon>
        <taxon>Sordariales</taxon>
        <taxon>Sordariaceae</taxon>
        <taxon>Sordaria</taxon>
    </lineage>
</organism>
<comment type="caution">
    <text evidence="2">The sequence shown here is derived from an EMBL/GenBank/DDBJ whole genome shotgun (WGS) entry which is preliminary data.</text>
</comment>
<accession>A0AAE0PHK6</accession>
<evidence type="ECO:0000313" key="2">
    <source>
        <dbReference type="EMBL" id="KAK3400085.1"/>
    </source>
</evidence>
<feature type="compositionally biased region" description="Basic and acidic residues" evidence="1">
    <location>
        <begin position="14"/>
        <end position="23"/>
    </location>
</feature>
<name>A0AAE0PHK6_SORBR</name>
<evidence type="ECO:0000313" key="3">
    <source>
        <dbReference type="Proteomes" id="UP001281003"/>
    </source>
</evidence>
<dbReference type="Proteomes" id="UP001281003">
    <property type="component" value="Unassembled WGS sequence"/>
</dbReference>
<keyword evidence="3" id="KW-1185">Reference proteome</keyword>
<dbReference type="AlphaFoldDB" id="A0AAE0PHK6"/>
<protein>
    <submittedName>
        <fullName evidence="2">Uncharacterized protein</fullName>
    </submittedName>
</protein>
<reference evidence="2" key="1">
    <citation type="journal article" date="2023" name="Mol. Phylogenet. Evol.">
        <title>Genome-scale phylogeny and comparative genomics of the fungal order Sordariales.</title>
        <authorList>
            <person name="Hensen N."/>
            <person name="Bonometti L."/>
            <person name="Westerberg I."/>
            <person name="Brannstrom I.O."/>
            <person name="Guillou S."/>
            <person name="Cros-Aarteil S."/>
            <person name="Calhoun S."/>
            <person name="Haridas S."/>
            <person name="Kuo A."/>
            <person name="Mondo S."/>
            <person name="Pangilinan J."/>
            <person name="Riley R."/>
            <person name="LaButti K."/>
            <person name="Andreopoulos B."/>
            <person name="Lipzen A."/>
            <person name="Chen C."/>
            <person name="Yan M."/>
            <person name="Daum C."/>
            <person name="Ng V."/>
            <person name="Clum A."/>
            <person name="Steindorff A."/>
            <person name="Ohm R.A."/>
            <person name="Martin F."/>
            <person name="Silar P."/>
            <person name="Natvig D.O."/>
            <person name="Lalanne C."/>
            <person name="Gautier V."/>
            <person name="Ament-Velasquez S.L."/>
            <person name="Kruys A."/>
            <person name="Hutchinson M.I."/>
            <person name="Powell A.J."/>
            <person name="Barry K."/>
            <person name="Miller A.N."/>
            <person name="Grigoriev I.V."/>
            <person name="Debuchy R."/>
            <person name="Gladieux P."/>
            <person name="Hiltunen Thoren M."/>
            <person name="Johannesson H."/>
        </authorList>
    </citation>
    <scope>NUCLEOTIDE SEQUENCE</scope>
    <source>
        <strain evidence="2">FGSC 1904</strain>
    </source>
</reference>
<dbReference type="EMBL" id="JAUTDP010000004">
    <property type="protein sequence ID" value="KAK3400085.1"/>
    <property type="molecule type" value="Genomic_DNA"/>
</dbReference>
<proteinExistence type="predicted"/>